<evidence type="ECO:0000259" key="2">
    <source>
        <dbReference type="Pfam" id="PF26348"/>
    </source>
</evidence>
<dbReference type="InterPro" id="IPR058712">
    <property type="entry name" value="SRA_ScoMcrA"/>
</dbReference>
<evidence type="ECO:0000313" key="3">
    <source>
        <dbReference type="EMBL" id="OWR34156.1"/>
    </source>
</evidence>
<feature type="domain" description="HNH nuclease" evidence="1">
    <location>
        <begin position="190"/>
        <end position="241"/>
    </location>
</feature>
<feature type="domain" description="ScoMcrA-like SRA" evidence="2">
    <location>
        <begin position="7"/>
        <end position="140"/>
    </location>
</feature>
<dbReference type="Proteomes" id="UP000197904">
    <property type="component" value="Unassembled WGS sequence"/>
</dbReference>
<comment type="caution">
    <text evidence="3">The sequence shown here is derived from an EMBL/GenBank/DDBJ whole genome shotgun (WGS) entry which is preliminary data.</text>
</comment>
<protein>
    <submittedName>
        <fullName evidence="3">Uncharacterized protein</fullName>
    </submittedName>
</protein>
<dbReference type="RefSeq" id="WP_088476020.1">
    <property type="nucleotide sequence ID" value="NZ_JAVSKM010000006.1"/>
</dbReference>
<evidence type="ECO:0000313" key="4">
    <source>
        <dbReference type="Proteomes" id="UP000197904"/>
    </source>
</evidence>
<name>A0A246KZZ7_9GAMM</name>
<dbReference type="InterPro" id="IPR003615">
    <property type="entry name" value="HNH_nuc"/>
</dbReference>
<accession>A0A246KZZ7</accession>
<sequence length="307" mass="34133">MELPFEVGALYNRQKQIHGVFGGQQQGGISTPKGHPLVIAFTGEAGVSHGYHDFWDDDEVFHYFGEGQVGDMKYVAGNRAIGEHAKDGKTLVVFQMMGKGRPYRYLGRFMCQSSYVRPGTPDGKGQPRSAIVFRLKSLEASLGITAGESDQAEIDAAFDDVDATSARRETEVRTKQRLFRERLIGVEKGCRLTGIEDLRFLRASHIKPWADSTHSERVDGENGLLLAPHADLLFDRGWISFSSRGRLLVSNALPKDVLARLGLNLDTSLRYGAFSKKQLGFLEFHREVVLKNAIPQRITPMLPVNAD</sequence>
<evidence type="ECO:0000259" key="1">
    <source>
        <dbReference type="Pfam" id="PF13391"/>
    </source>
</evidence>
<dbReference type="Pfam" id="PF26348">
    <property type="entry name" value="SRA_ScoMcrA"/>
    <property type="match status" value="1"/>
</dbReference>
<dbReference type="AlphaFoldDB" id="A0A246KZZ7"/>
<reference evidence="3 4" key="1">
    <citation type="submission" date="2017-06" db="EMBL/GenBank/DDBJ databases">
        <authorList>
            <person name="Kim H.J."/>
            <person name="Triplett B.A."/>
        </authorList>
    </citation>
    <scope>NUCLEOTIDE SEQUENCE [LARGE SCALE GENOMIC DNA]</scope>
    <source>
        <strain evidence="3 4">S18795</strain>
    </source>
</reference>
<gene>
    <name evidence="3" type="ORF">CEE55_08030</name>
</gene>
<dbReference type="Pfam" id="PF13391">
    <property type="entry name" value="HNH_2"/>
    <property type="match status" value="1"/>
</dbReference>
<organism evidence="3 4">
    <name type="scientific">Stenotrophomonas pavanii</name>
    <dbReference type="NCBI Taxonomy" id="487698"/>
    <lineage>
        <taxon>Bacteria</taxon>
        <taxon>Pseudomonadati</taxon>
        <taxon>Pseudomonadota</taxon>
        <taxon>Gammaproteobacteria</taxon>
        <taxon>Lysobacterales</taxon>
        <taxon>Lysobacteraceae</taxon>
        <taxon>Stenotrophomonas</taxon>
    </lineage>
</organism>
<proteinExistence type="predicted"/>
<dbReference type="EMBL" id="NIXP01000047">
    <property type="protein sequence ID" value="OWR34156.1"/>
    <property type="molecule type" value="Genomic_DNA"/>
</dbReference>